<gene>
    <name evidence="1" type="ORF">D7M11_04670</name>
</gene>
<organism evidence="1 2">
    <name type="scientific">Paenibacillus ginsengarvi</name>
    <dbReference type="NCBI Taxonomy" id="400777"/>
    <lineage>
        <taxon>Bacteria</taxon>
        <taxon>Bacillati</taxon>
        <taxon>Bacillota</taxon>
        <taxon>Bacilli</taxon>
        <taxon>Bacillales</taxon>
        <taxon>Paenibacillaceae</taxon>
        <taxon>Paenibacillus</taxon>
    </lineage>
</organism>
<evidence type="ECO:0000313" key="2">
    <source>
        <dbReference type="Proteomes" id="UP000282311"/>
    </source>
</evidence>
<accession>A0A3B0CNL2</accession>
<dbReference type="EMBL" id="RBAH01000002">
    <property type="protein sequence ID" value="RKN86308.1"/>
    <property type="molecule type" value="Genomic_DNA"/>
</dbReference>
<comment type="caution">
    <text evidence="1">The sequence shown here is derived from an EMBL/GenBank/DDBJ whole genome shotgun (WGS) entry which is preliminary data.</text>
</comment>
<proteinExistence type="predicted"/>
<dbReference type="Proteomes" id="UP000282311">
    <property type="component" value="Unassembled WGS sequence"/>
</dbReference>
<evidence type="ECO:0000313" key="1">
    <source>
        <dbReference type="EMBL" id="RKN86308.1"/>
    </source>
</evidence>
<sequence length="136" mass="14364">MQGNMIRNRLKQAGTVKSGTTSSIALADSASATTGEYNNMLVYITGGTGYGQKRKISSYDGTLKVASVSTSWAVIPDATSVYEVRYGSANGIAVFAATELYNLIQNNELIFGTPLYNSNGISDHGTATSMANNLSF</sequence>
<reference evidence="1 2" key="1">
    <citation type="journal article" date="2007" name="Int. J. Syst. Evol. Microbiol.">
        <title>Paenibacillus ginsengarvi sp. nov., isolated from soil from ginseng cultivation.</title>
        <authorList>
            <person name="Yoon M.H."/>
            <person name="Ten L.N."/>
            <person name="Im W.T."/>
        </authorList>
    </citation>
    <scope>NUCLEOTIDE SEQUENCE [LARGE SCALE GENOMIC DNA]</scope>
    <source>
        <strain evidence="1 2">KCTC 13059</strain>
    </source>
</reference>
<dbReference type="AlphaFoldDB" id="A0A3B0CNL2"/>
<name>A0A3B0CNL2_9BACL</name>
<keyword evidence="2" id="KW-1185">Reference proteome</keyword>
<protein>
    <submittedName>
        <fullName evidence="1">Uncharacterized protein</fullName>
    </submittedName>
</protein>